<dbReference type="SMART" id="SM00267">
    <property type="entry name" value="GGDEF"/>
    <property type="match status" value="1"/>
</dbReference>
<dbReference type="EMBL" id="CADCUM010000036">
    <property type="protein sequence ID" value="CAA9373007.1"/>
    <property type="molecule type" value="Genomic_DNA"/>
</dbReference>
<evidence type="ECO:0000256" key="2">
    <source>
        <dbReference type="SAM" id="Phobius"/>
    </source>
</evidence>
<dbReference type="Gene3D" id="3.30.70.270">
    <property type="match status" value="1"/>
</dbReference>
<keyword evidence="2" id="KW-0472">Membrane</keyword>
<dbReference type="CDD" id="cd01949">
    <property type="entry name" value="GGDEF"/>
    <property type="match status" value="1"/>
</dbReference>
<dbReference type="SUPFAM" id="SSF55073">
    <property type="entry name" value="Nucleotide cyclase"/>
    <property type="match status" value="1"/>
</dbReference>
<feature type="transmembrane region" description="Helical" evidence="2">
    <location>
        <begin position="147"/>
        <end position="168"/>
    </location>
</feature>
<evidence type="ECO:0000256" key="1">
    <source>
        <dbReference type="SAM" id="Coils"/>
    </source>
</evidence>
<feature type="transmembrane region" description="Helical" evidence="2">
    <location>
        <begin position="123"/>
        <end position="141"/>
    </location>
</feature>
<organism evidence="4">
    <name type="scientific">uncultured Nocardioides sp</name>
    <dbReference type="NCBI Taxonomy" id="198441"/>
    <lineage>
        <taxon>Bacteria</taxon>
        <taxon>Bacillati</taxon>
        <taxon>Actinomycetota</taxon>
        <taxon>Actinomycetes</taxon>
        <taxon>Propionibacteriales</taxon>
        <taxon>Nocardioidaceae</taxon>
        <taxon>Nocardioides</taxon>
        <taxon>environmental samples</taxon>
    </lineage>
</organism>
<dbReference type="InterPro" id="IPR029787">
    <property type="entry name" value="Nucleotide_cyclase"/>
</dbReference>
<dbReference type="InterPro" id="IPR050469">
    <property type="entry name" value="Diguanylate_Cyclase"/>
</dbReference>
<dbReference type="NCBIfam" id="TIGR00254">
    <property type="entry name" value="GGDEF"/>
    <property type="match status" value="1"/>
</dbReference>
<dbReference type="InterPro" id="IPR043128">
    <property type="entry name" value="Rev_trsase/Diguanyl_cyclase"/>
</dbReference>
<dbReference type="PANTHER" id="PTHR45138:SF9">
    <property type="entry name" value="DIGUANYLATE CYCLASE DGCM-RELATED"/>
    <property type="match status" value="1"/>
</dbReference>
<dbReference type="Pfam" id="PF00990">
    <property type="entry name" value="GGDEF"/>
    <property type="match status" value="1"/>
</dbReference>
<dbReference type="InterPro" id="IPR000160">
    <property type="entry name" value="GGDEF_dom"/>
</dbReference>
<feature type="transmembrane region" description="Helical" evidence="2">
    <location>
        <begin position="77"/>
        <end position="94"/>
    </location>
</feature>
<feature type="transmembrane region" description="Helical" evidence="2">
    <location>
        <begin position="21"/>
        <end position="41"/>
    </location>
</feature>
<feature type="transmembrane region" description="Helical" evidence="2">
    <location>
        <begin position="47"/>
        <end position="65"/>
    </location>
</feature>
<dbReference type="PANTHER" id="PTHR45138">
    <property type="entry name" value="REGULATORY COMPONENTS OF SENSORY TRANSDUCTION SYSTEM"/>
    <property type="match status" value="1"/>
</dbReference>
<dbReference type="AlphaFoldDB" id="A0A6J4N4M5"/>
<name>A0A6J4N4M5_9ACTN</name>
<keyword evidence="2" id="KW-1133">Transmembrane helix</keyword>
<accession>A0A6J4N4M5</accession>
<keyword evidence="1" id="KW-0175">Coiled coil</keyword>
<feature type="domain" description="GGDEF" evidence="3">
    <location>
        <begin position="231"/>
        <end position="353"/>
    </location>
</feature>
<evidence type="ECO:0000259" key="3">
    <source>
        <dbReference type="PROSITE" id="PS50887"/>
    </source>
</evidence>
<reference evidence="4" key="1">
    <citation type="submission" date="2020-02" db="EMBL/GenBank/DDBJ databases">
        <authorList>
            <person name="Meier V. D."/>
        </authorList>
    </citation>
    <scope>NUCLEOTIDE SEQUENCE</scope>
    <source>
        <strain evidence="4">AVDCRST_MAG32</strain>
    </source>
</reference>
<dbReference type="FunFam" id="3.30.70.270:FF:000001">
    <property type="entry name" value="Diguanylate cyclase domain protein"/>
    <property type="match status" value="1"/>
</dbReference>
<keyword evidence="2" id="KW-0812">Transmembrane</keyword>
<protein>
    <submittedName>
        <fullName evidence="4">Diguanylate cyclase/phosphodiesterase (GGDEF &amp; EAL domains) with PAS/PAC sensor(S)</fullName>
    </submittedName>
</protein>
<proteinExistence type="predicted"/>
<sequence>MRLTARTSRAVFGGAEETVYVGCRVIAVVYGALAVVQLALVPGTAKWVLATVSLLSAVAGVACARRLRTADAATVDRLVWVVCTVPFVNSVLFIAATGQIAPTMVMLSTVAIGAVATQIRPALVLTLLGVAAWGAAVLAWGPHPPGAVMGHAINLGLACALAFAVYSIRALTGERLRLAELRLTQRLEELDEARRQLEALSTTDQLTGCFNRRGWDDRVEALHRLARREDASLTLGIVDLDHFKEFNDSFGHRAGDELLSTFVRHASAAIRDVDVLARWGGDEFTVALYGCSVDEATAIFQRIGQTDAARTTCSIGFAQVHPGESLQDCLTRADHALYRAKRLGRDQVAHCSCEAGTAACHEDGQLTAAI</sequence>
<feature type="coiled-coil region" evidence="1">
    <location>
        <begin position="176"/>
        <end position="203"/>
    </location>
</feature>
<evidence type="ECO:0000313" key="4">
    <source>
        <dbReference type="EMBL" id="CAA9373007.1"/>
    </source>
</evidence>
<dbReference type="GO" id="GO:0052621">
    <property type="term" value="F:diguanylate cyclase activity"/>
    <property type="evidence" value="ECO:0007669"/>
    <property type="project" value="TreeGrafter"/>
</dbReference>
<dbReference type="PROSITE" id="PS50887">
    <property type="entry name" value="GGDEF"/>
    <property type="match status" value="1"/>
</dbReference>
<gene>
    <name evidence="4" type="ORF">AVDCRST_MAG32-890</name>
</gene>